<keyword evidence="2" id="KW-1185">Reference proteome</keyword>
<dbReference type="Proteomes" id="UP001165960">
    <property type="component" value="Unassembled WGS sequence"/>
</dbReference>
<organism evidence="1 2">
    <name type="scientific">Entomophthora muscae</name>
    <dbReference type="NCBI Taxonomy" id="34485"/>
    <lineage>
        <taxon>Eukaryota</taxon>
        <taxon>Fungi</taxon>
        <taxon>Fungi incertae sedis</taxon>
        <taxon>Zoopagomycota</taxon>
        <taxon>Entomophthoromycotina</taxon>
        <taxon>Entomophthoromycetes</taxon>
        <taxon>Entomophthorales</taxon>
        <taxon>Entomophthoraceae</taxon>
        <taxon>Entomophthora</taxon>
    </lineage>
</organism>
<name>A0ACC2UP25_9FUNG</name>
<reference evidence="1" key="1">
    <citation type="submission" date="2022-04" db="EMBL/GenBank/DDBJ databases">
        <title>Genome of the entomopathogenic fungus Entomophthora muscae.</title>
        <authorList>
            <person name="Elya C."/>
            <person name="Lovett B.R."/>
            <person name="Lee E."/>
            <person name="Macias A.M."/>
            <person name="Hajek A.E."/>
            <person name="De Bivort B.L."/>
            <person name="Kasson M.T."/>
            <person name="De Fine Licht H.H."/>
            <person name="Stajich J.E."/>
        </authorList>
    </citation>
    <scope>NUCLEOTIDE SEQUENCE</scope>
    <source>
        <strain evidence="1">Berkeley</strain>
    </source>
</reference>
<proteinExistence type="predicted"/>
<evidence type="ECO:0000313" key="2">
    <source>
        <dbReference type="Proteomes" id="UP001165960"/>
    </source>
</evidence>
<sequence>MMRFSQSVPRFALLQSLEAKRFAHDISFNPLKEKITIRAGAGGRSSNNGKIATVFGCTGSLGRYVVSKLARQGTQVVVPYRGEEDAKRHLKVMGDLGQVVPMEFDLRNYEQVVECVRHSDLVVNLIGRFWETRNFTMDDVHNKGAATIARACRESGVDRLIHFSALNADEQSPSHFYASKARGEISVKTEFPEATIVRPATIYGPEDYFLNRIGITKHFHYIVNNGKRTLYPVNSQDVAVAVDVITQEPFAYNGKVFELAGPDLLQYTEIIEMCSEILKEDIRTINLPVPVLTLMAKVFKLYPYRVLRPEEVPLMLINDKLHENTLKFSDLGITPQSLEHCILTMMRMFRTNVFYELGYDNDVPRNAKP</sequence>
<protein>
    <submittedName>
        <fullName evidence="1">Protein-lysine N-methyltransferase efm5</fullName>
    </submittedName>
</protein>
<dbReference type="EMBL" id="QTSX02000111">
    <property type="protein sequence ID" value="KAJ9088527.1"/>
    <property type="molecule type" value="Genomic_DNA"/>
</dbReference>
<comment type="caution">
    <text evidence="1">The sequence shown here is derived from an EMBL/GenBank/DDBJ whole genome shotgun (WGS) entry which is preliminary data.</text>
</comment>
<evidence type="ECO:0000313" key="1">
    <source>
        <dbReference type="EMBL" id="KAJ9088527.1"/>
    </source>
</evidence>
<gene>
    <name evidence="1" type="primary">EFM5_3</name>
    <name evidence="1" type="ORF">DSO57_1022252</name>
</gene>
<accession>A0ACC2UP25</accession>